<organism evidence="1 2">
    <name type="scientific">Roseofilum acuticapitatum BLCC-M154</name>
    <dbReference type="NCBI Taxonomy" id="3022444"/>
    <lineage>
        <taxon>Bacteria</taxon>
        <taxon>Bacillati</taxon>
        <taxon>Cyanobacteriota</taxon>
        <taxon>Cyanophyceae</taxon>
        <taxon>Desertifilales</taxon>
        <taxon>Desertifilaceae</taxon>
        <taxon>Roseofilum</taxon>
        <taxon>Roseofilum acuticapitatum</taxon>
    </lineage>
</organism>
<evidence type="ECO:0000313" key="1">
    <source>
        <dbReference type="EMBL" id="MDJ1169202.1"/>
    </source>
</evidence>
<sequence>MNTKLVDAILQLIDALPPEDKATVIKKVEKPEDWQTTLDQIMEHRKAIHDRRKSKAFDPSIDDVFAEMREDRSQELLEACSPQPE</sequence>
<dbReference type="EMBL" id="JAQOSP010000050">
    <property type="protein sequence ID" value="MDJ1169202.1"/>
    <property type="molecule type" value="Genomic_DNA"/>
</dbReference>
<keyword evidence="2" id="KW-1185">Reference proteome</keyword>
<protein>
    <recommendedName>
        <fullName evidence="3">Addiction module component</fullName>
    </recommendedName>
</protein>
<reference evidence="1 2" key="1">
    <citation type="submission" date="2023-01" db="EMBL/GenBank/DDBJ databases">
        <title>Novel diversity within Roseofilum (Cyanobacteria; Desertifilaceae) from marine benthic mats with descriptions of four novel species.</title>
        <authorList>
            <person name="Wang Y."/>
            <person name="Berthold D.E."/>
            <person name="Hu J."/>
            <person name="Lefler F.W."/>
            <person name="Laughinghouse H.D. IV."/>
        </authorList>
    </citation>
    <scope>NUCLEOTIDE SEQUENCE [LARGE SCALE GENOMIC DNA]</scope>
    <source>
        <strain evidence="1 2">BLCC-M154</strain>
    </source>
</reference>
<gene>
    <name evidence="1" type="ORF">PMG71_07175</name>
</gene>
<name>A0ABT7AQM2_9CYAN</name>
<comment type="caution">
    <text evidence="1">The sequence shown here is derived from an EMBL/GenBank/DDBJ whole genome shotgun (WGS) entry which is preliminary data.</text>
</comment>
<evidence type="ECO:0000313" key="2">
    <source>
        <dbReference type="Proteomes" id="UP001235303"/>
    </source>
</evidence>
<proteinExistence type="predicted"/>
<dbReference type="Proteomes" id="UP001235303">
    <property type="component" value="Unassembled WGS sequence"/>
</dbReference>
<evidence type="ECO:0008006" key="3">
    <source>
        <dbReference type="Google" id="ProtNLM"/>
    </source>
</evidence>
<dbReference type="RefSeq" id="WP_283752963.1">
    <property type="nucleotide sequence ID" value="NZ_JAQOSP010000050.1"/>
</dbReference>
<accession>A0ABT7AQM2</accession>